<evidence type="ECO:0000313" key="1">
    <source>
        <dbReference type="EMBL" id="NLR94844.1"/>
    </source>
</evidence>
<dbReference type="AlphaFoldDB" id="A0A7X8SR22"/>
<gene>
    <name evidence="1" type="ORF">HGP29_26805</name>
</gene>
<organism evidence="1 2">
    <name type="scientific">Flammeovirga agarivorans</name>
    <dbReference type="NCBI Taxonomy" id="2726742"/>
    <lineage>
        <taxon>Bacteria</taxon>
        <taxon>Pseudomonadati</taxon>
        <taxon>Bacteroidota</taxon>
        <taxon>Cytophagia</taxon>
        <taxon>Cytophagales</taxon>
        <taxon>Flammeovirgaceae</taxon>
        <taxon>Flammeovirga</taxon>
    </lineage>
</organism>
<protein>
    <submittedName>
        <fullName evidence="1">Uncharacterized protein</fullName>
    </submittedName>
</protein>
<dbReference type="EMBL" id="JABAIL010000016">
    <property type="protein sequence ID" value="NLR94844.1"/>
    <property type="molecule type" value="Genomic_DNA"/>
</dbReference>
<sequence>MSRLKPLENQIISMLKKDKASWKKIGEMMYIVKRDKLYLEEGSRFSSFTQFVIYLSHVTEIAQSYIWRIFKATNTFLDILESDNPQDILRTVATPTQLESFSKIKKHSKDDAVVEDLQQSILEGSIETKELTEAWDLIKAPRLEDAEFSTNLVDEKVTAENFFRSFFSFTVLDENHKQFTYKELINFAEEYLSYVDDNG</sequence>
<proteinExistence type="predicted"/>
<comment type="caution">
    <text evidence="1">The sequence shown here is derived from an EMBL/GenBank/DDBJ whole genome shotgun (WGS) entry which is preliminary data.</text>
</comment>
<name>A0A7X8SR22_9BACT</name>
<dbReference type="RefSeq" id="WP_168885553.1">
    <property type="nucleotide sequence ID" value="NZ_JABAIL010000016.1"/>
</dbReference>
<evidence type="ECO:0000313" key="2">
    <source>
        <dbReference type="Proteomes" id="UP000585050"/>
    </source>
</evidence>
<reference evidence="1 2" key="1">
    <citation type="submission" date="2020-04" db="EMBL/GenBank/DDBJ databases">
        <title>Flammeovirga sp. SR4, a novel species isolated from seawater.</title>
        <authorList>
            <person name="Wang X."/>
        </authorList>
    </citation>
    <scope>NUCLEOTIDE SEQUENCE [LARGE SCALE GENOMIC DNA]</scope>
    <source>
        <strain evidence="1 2">SR4</strain>
    </source>
</reference>
<accession>A0A7X8SR22</accession>
<keyword evidence="2" id="KW-1185">Reference proteome</keyword>
<dbReference type="Proteomes" id="UP000585050">
    <property type="component" value="Unassembled WGS sequence"/>
</dbReference>